<dbReference type="PANTHER" id="PTHR41368:SF1">
    <property type="entry name" value="PROTEIN YGHO"/>
    <property type="match status" value="1"/>
</dbReference>
<feature type="non-terminal residue" evidence="1">
    <location>
        <position position="1"/>
    </location>
</feature>
<dbReference type="EMBL" id="UOFM01000362">
    <property type="protein sequence ID" value="VAW80567.1"/>
    <property type="molecule type" value="Genomic_DNA"/>
</dbReference>
<evidence type="ECO:0000313" key="1">
    <source>
        <dbReference type="EMBL" id="VAW80567.1"/>
    </source>
</evidence>
<proteinExistence type="predicted"/>
<dbReference type="InterPro" id="IPR039968">
    <property type="entry name" value="BcerS-like"/>
</dbReference>
<reference evidence="1" key="1">
    <citation type="submission" date="2018-06" db="EMBL/GenBank/DDBJ databases">
        <authorList>
            <person name="Zhirakovskaya E."/>
        </authorList>
    </citation>
    <scope>NUCLEOTIDE SEQUENCE</scope>
</reference>
<organism evidence="1">
    <name type="scientific">hydrothermal vent metagenome</name>
    <dbReference type="NCBI Taxonomy" id="652676"/>
    <lineage>
        <taxon>unclassified sequences</taxon>
        <taxon>metagenomes</taxon>
        <taxon>ecological metagenomes</taxon>
    </lineage>
</organism>
<evidence type="ECO:0008006" key="2">
    <source>
        <dbReference type="Google" id="ProtNLM"/>
    </source>
</evidence>
<name>A0A3B0YYW7_9ZZZZ</name>
<dbReference type="Gene3D" id="3.40.630.30">
    <property type="match status" value="1"/>
</dbReference>
<protein>
    <recommendedName>
        <fullName evidence="2">N-acetyltransferase domain-containing protein</fullName>
    </recommendedName>
</protein>
<sequence length="67" mass="7673">PALAFAVTDALKQPFQRRGIEDVEMSWILENNQGMRNIIEKLGGVEYKRYRLYEKQLGNGTDKGISD</sequence>
<dbReference type="PANTHER" id="PTHR41368">
    <property type="entry name" value="PROTEIN YGHO"/>
    <property type="match status" value="1"/>
</dbReference>
<accession>A0A3B0YYW7</accession>
<dbReference type="AlphaFoldDB" id="A0A3B0YYW7"/>
<gene>
    <name evidence="1" type="ORF">MNBD_GAMMA14-1045</name>
</gene>